<feature type="compositionally biased region" description="Pro residues" evidence="2">
    <location>
        <begin position="97"/>
        <end position="111"/>
    </location>
</feature>
<evidence type="ECO:0000256" key="1">
    <source>
        <dbReference type="PROSITE-ProRule" id="PRU00781"/>
    </source>
</evidence>
<evidence type="ECO:0000313" key="5">
    <source>
        <dbReference type="Proteomes" id="UP000729402"/>
    </source>
</evidence>
<dbReference type="GO" id="GO:0010228">
    <property type="term" value="P:vegetative to reproductive phase transition of meristem"/>
    <property type="evidence" value="ECO:0007669"/>
    <property type="project" value="TreeGrafter"/>
</dbReference>
<dbReference type="GO" id="GO:0003680">
    <property type="term" value="F:minor groove of adenine-thymine-rich DNA binding"/>
    <property type="evidence" value="ECO:0007669"/>
    <property type="project" value="InterPro"/>
</dbReference>
<dbReference type="InterPro" id="IPR002498">
    <property type="entry name" value="PInositol-4-P-4/5-kinase_core"/>
</dbReference>
<evidence type="ECO:0000256" key="2">
    <source>
        <dbReference type="SAM" id="MobiDB-lite"/>
    </source>
</evidence>
<dbReference type="PROSITE" id="PS51455">
    <property type="entry name" value="PIPK"/>
    <property type="match status" value="1"/>
</dbReference>
<dbReference type="GO" id="GO:0046488">
    <property type="term" value="P:phosphatidylinositol metabolic process"/>
    <property type="evidence" value="ECO:0007669"/>
    <property type="project" value="UniProtKB-UniRule"/>
</dbReference>
<dbReference type="Pfam" id="PF01504">
    <property type="entry name" value="PIP5K"/>
    <property type="match status" value="1"/>
</dbReference>
<organism evidence="4 5">
    <name type="scientific">Zizania palustris</name>
    <name type="common">Northern wild rice</name>
    <dbReference type="NCBI Taxonomy" id="103762"/>
    <lineage>
        <taxon>Eukaryota</taxon>
        <taxon>Viridiplantae</taxon>
        <taxon>Streptophyta</taxon>
        <taxon>Embryophyta</taxon>
        <taxon>Tracheophyta</taxon>
        <taxon>Spermatophyta</taxon>
        <taxon>Magnoliopsida</taxon>
        <taxon>Liliopsida</taxon>
        <taxon>Poales</taxon>
        <taxon>Poaceae</taxon>
        <taxon>BOP clade</taxon>
        <taxon>Oryzoideae</taxon>
        <taxon>Oryzeae</taxon>
        <taxon>Zizaniinae</taxon>
        <taxon>Zizania</taxon>
    </lineage>
</organism>
<keyword evidence="1" id="KW-0808">Transferase</keyword>
<feature type="domain" description="PIPK" evidence="3">
    <location>
        <begin position="1"/>
        <end position="292"/>
    </location>
</feature>
<gene>
    <name evidence="4" type="ORF">GUJ93_ZPchr0003g18681</name>
</gene>
<keyword evidence="1" id="KW-0547">Nucleotide-binding</keyword>
<keyword evidence="5" id="KW-1185">Reference proteome</keyword>
<dbReference type="AlphaFoldDB" id="A0A8J5SUZ8"/>
<keyword evidence="1" id="KW-0067">ATP-binding</keyword>
<dbReference type="EMBL" id="JAAALK010000286">
    <property type="protein sequence ID" value="KAG8062244.1"/>
    <property type="molecule type" value="Genomic_DNA"/>
</dbReference>
<evidence type="ECO:0000313" key="4">
    <source>
        <dbReference type="EMBL" id="KAG8062244.1"/>
    </source>
</evidence>
<dbReference type="GO" id="GO:0005634">
    <property type="term" value="C:nucleus"/>
    <property type="evidence" value="ECO:0007669"/>
    <property type="project" value="TreeGrafter"/>
</dbReference>
<reference evidence="4" key="2">
    <citation type="submission" date="2021-02" db="EMBL/GenBank/DDBJ databases">
        <authorList>
            <person name="Kimball J.A."/>
            <person name="Haas M.W."/>
            <person name="Macchietto M."/>
            <person name="Kono T."/>
            <person name="Duquette J."/>
            <person name="Shao M."/>
        </authorList>
    </citation>
    <scope>NUCLEOTIDE SEQUENCE</scope>
    <source>
        <tissue evidence="4">Fresh leaf tissue</tissue>
    </source>
</reference>
<dbReference type="GO" id="GO:0003700">
    <property type="term" value="F:DNA-binding transcription factor activity"/>
    <property type="evidence" value="ECO:0007669"/>
    <property type="project" value="TreeGrafter"/>
</dbReference>
<keyword evidence="1" id="KW-0418">Kinase</keyword>
<evidence type="ECO:0000259" key="3">
    <source>
        <dbReference type="PROSITE" id="PS51455"/>
    </source>
</evidence>
<dbReference type="InterPro" id="IPR014476">
    <property type="entry name" value="AHL15-29"/>
</dbReference>
<name>A0A8J5SUZ8_ZIZPA</name>
<comment type="caution">
    <text evidence="4">The sequence shown here is derived from an EMBL/GenBank/DDBJ whole genome shotgun (WGS) entry which is preliminary data.</text>
</comment>
<dbReference type="GO" id="GO:0005524">
    <property type="term" value="F:ATP binding"/>
    <property type="evidence" value="ECO:0007669"/>
    <property type="project" value="UniProtKB-UniRule"/>
</dbReference>
<feature type="region of interest" description="Disordered" evidence="2">
    <location>
        <begin position="84"/>
        <end position="114"/>
    </location>
</feature>
<dbReference type="Proteomes" id="UP000729402">
    <property type="component" value="Unassembled WGS sequence"/>
</dbReference>
<feature type="region of interest" description="Disordered" evidence="2">
    <location>
        <begin position="1"/>
        <end position="23"/>
    </location>
</feature>
<proteinExistence type="predicted"/>
<reference evidence="4" key="1">
    <citation type="journal article" date="2021" name="bioRxiv">
        <title>Whole Genome Assembly and Annotation of Northern Wild Rice, Zizania palustris L., Supports a Whole Genome Duplication in the Zizania Genus.</title>
        <authorList>
            <person name="Haas M."/>
            <person name="Kono T."/>
            <person name="Macchietto M."/>
            <person name="Millas R."/>
            <person name="McGilp L."/>
            <person name="Shao M."/>
            <person name="Duquette J."/>
            <person name="Hirsch C.N."/>
            <person name="Kimball J."/>
        </authorList>
    </citation>
    <scope>NUCLEOTIDE SEQUENCE</scope>
    <source>
        <tissue evidence="4">Fresh leaf tissue</tissue>
    </source>
</reference>
<dbReference type="SMART" id="SM00330">
    <property type="entry name" value="PIPKc"/>
    <property type="match status" value="1"/>
</dbReference>
<dbReference type="PANTHER" id="PTHR31100">
    <property type="entry name" value="AT-HOOK MOTIF NUCLEAR-LOCALIZED PROTEIN 15"/>
    <property type="match status" value="1"/>
</dbReference>
<dbReference type="OrthoDB" id="70770at2759"/>
<protein>
    <recommendedName>
        <fullName evidence="3">PIPK domain-containing protein</fullName>
    </recommendedName>
</protein>
<dbReference type="GO" id="GO:0052742">
    <property type="term" value="F:phosphatidylinositol kinase activity"/>
    <property type="evidence" value="ECO:0007669"/>
    <property type="project" value="InterPro"/>
</dbReference>
<sequence length="308" mass="33354">MRRPRGRPLGSKNKPKPPIIVTRDSPSGLTVFISGGQDQVVGDSVAGQLVAVGPVLLMAASFANVVYERLPLEGEEEVAALTATPPAEAQGAAQPTGPQPLQPTASPPLPSPTSSLPLFLAQGRRRNSDFGFHSLPKGNILSFSPYLVGVPLHHEEKISSKGFLLVAAHDPGPAVRGSHIRGSMVRAAEGGYEEVDLVLPGTGRFRVQLGVNMPARARKVHEDVNVELERVDTIEEYDVVLYLGIIDILQEYNMSKRVEHAMKSLKFDPLSISAVDPNLYSRRFVGFLEKVFPERDWSDSVNSSDAHA</sequence>
<accession>A0A8J5SUZ8</accession>
<dbReference type="PANTHER" id="PTHR31100:SF102">
    <property type="entry name" value="OS06G0326900 PROTEIN"/>
    <property type="match status" value="1"/>
</dbReference>